<dbReference type="Proteomes" id="UP001149400">
    <property type="component" value="Unassembled WGS sequence"/>
</dbReference>
<name>A0ABT5R8W0_9GAMM</name>
<comment type="caution">
    <text evidence="1">The sequence shown here is derived from an EMBL/GenBank/DDBJ whole genome shotgun (WGS) entry which is preliminary data.</text>
</comment>
<organism evidence="1 2">
    <name type="scientific">Enterovibrio gelatinilyticus</name>
    <dbReference type="NCBI Taxonomy" id="2899819"/>
    <lineage>
        <taxon>Bacteria</taxon>
        <taxon>Pseudomonadati</taxon>
        <taxon>Pseudomonadota</taxon>
        <taxon>Gammaproteobacteria</taxon>
        <taxon>Vibrionales</taxon>
        <taxon>Vibrionaceae</taxon>
        <taxon>Enterovibrio</taxon>
    </lineage>
</organism>
<dbReference type="EMBL" id="JAJUBC010000067">
    <property type="protein sequence ID" value="MDD1796409.1"/>
    <property type="molecule type" value="Genomic_DNA"/>
</dbReference>
<sequence length="149" mass="18144">MSIVDIKSYKGSFEEKIFYISQAQRIIILEFINENIEYRDAWINEYIEDIYLDSLNNELKSFYLEKEDGYGFYNKKERRCMLKEIITKSHNLTHQTKPENIELLLKKETRLDKKYCDIKDIDHFIQKEKNHKKNKHRILSIYNSLLEII</sequence>
<reference evidence="1" key="1">
    <citation type="submission" date="2021-12" db="EMBL/GenBank/DDBJ databases">
        <title>Enterovibrio ZSDZ35 sp. nov. and Enterovibrio ZSDZ42 sp. nov., isolated from coastal seawater in Qingdao.</title>
        <authorList>
            <person name="Zhang P."/>
        </authorList>
    </citation>
    <scope>NUCLEOTIDE SEQUENCE</scope>
    <source>
        <strain evidence="1">ZSDZ42</strain>
    </source>
</reference>
<accession>A0ABT5R8W0</accession>
<gene>
    <name evidence="1" type="ORF">LRP50_25160</name>
</gene>
<proteinExistence type="predicted"/>
<keyword evidence="2" id="KW-1185">Reference proteome</keyword>
<protein>
    <submittedName>
        <fullName evidence="1">Uncharacterized protein</fullName>
    </submittedName>
</protein>
<evidence type="ECO:0000313" key="1">
    <source>
        <dbReference type="EMBL" id="MDD1796409.1"/>
    </source>
</evidence>
<dbReference type="RefSeq" id="WP_274167131.1">
    <property type="nucleotide sequence ID" value="NZ_JAJUBC010000067.1"/>
</dbReference>
<evidence type="ECO:0000313" key="2">
    <source>
        <dbReference type="Proteomes" id="UP001149400"/>
    </source>
</evidence>